<dbReference type="GO" id="GO:0005886">
    <property type="term" value="C:plasma membrane"/>
    <property type="evidence" value="ECO:0007669"/>
    <property type="project" value="UniProtKB-SubCell"/>
</dbReference>
<dbReference type="EMBL" id="JALNTZ010000007">
    <property type="protein sequence ID" value="KAJ3645503.1"/>
    <property type="molecule type" value="Genomic_DNA"/>
</dbReference>
<dbReference type="AlphaFoldDB" id="A0AA38M717"/>
<dbReference type="PANTHER" id="PTHR42643">
    <property type="entry name" value="IONOTROPIC RECEPTOR 20A-RELATED"/>
    <property type="match status" value="1"/>
</dbReference>
<evidence type="ECO:0000256" key="8">
    <source>
        <dbReference type="SAM" id="Phobius"/>
    </source>
</evidence>
<keyword evidence="5 8" id="KW-0472">Membrane</keyword>
<evidence type="ECO:0000313" key="10">
    <source>
        <dbReference type="Proteomes" id="UP001168821"/>
    </source>
</evidence>
<feature type="transmembrane region" description="Helical" evidence="8">
    <location>
        <begin position="154"/>
        <end position="176"/>
    </location>
</feature>
<comment type="subcellular location">
    <subcellularLocation>
        <location evidence="1">Cell membrane</location>
        <topology evidence="1">Multi-pass membrane protein</topology>
    </subcellularLocation>
</comment>
<organism evidence="9 10">
    <name type="scientific">Zophobas morio</name>
    <dbReference type="NCBI Taxonomy" id="2755281"/>
    <lineage>
        <taxon>Eukaryota</taxon>
        <taxon>Metazoa</taxon>
        <taxon>Ecdysozoa</taxon>
        <taxon>Arthropoda</taxon>
        <taxon>Hexapoda</taxon>
        <taxon>Insecta</taxon>
        <taxon>Pterygota</taxon>
        <taxon>Neoptera</taxon>
        <taxon>Endopterygota</taxon>
        <taxon>Coleoptera</taxon>
        <taxon>Polyphaga</taxon>
        <taxon>Cucujiformia</taxon>
        <taxon>Tenebrionidae</taxon>
        <taxon>Zophobas</taxon>
    </lineage>
</organism>
<evidence type="ECO:0000256" key="3">
    <source>
        <dbReference type="ARBA" id="ARBA00022692"/>
    </source>
</evidence>
<evidence type="ECO:0000256" key="1">
    <source>
        <dbReference type="ARBA" id="ARBA00004651"/>
    </source>
</evidence>
<keyword evidence="6" id="KW-0675">Receptor</keyword>
<evidence type="ECO:0000256" key="6">
    <source>
        <dbReference type="ARBA" id="ARBA00023170"/>
    </source>
</evidence>
<dbReference type="PANTHER" id="PTHR42643:SF30">
    <property type="entry name" value="IONOTROPIC RECEPTOR 40A-RELATED"/>
    <property type="match status" value="1"/>
</dbReference>
<sequence length="184" mass="21728">MDDIVRFDLKCYVAEDMKLLYQSSASHSQYISKCVTIQEHDDQQEILLSAALDQDIATISRLLKLKFAINTLLERNYDGEYPHLIERQVKFDFLFLYITKGYPLYERIFQLIGWINSAGFTAYFRQVVNFKVEKVFRFKQKIESRNLKFAQISIAFYMVLAGMGLSFIVFLLELSFRCPLRKRD</sequence>
<dbReference type="InterPro" id="IPR052192">
    <property type="entry name" value="Insect_Ionotropic_Sensory_Rcpt"/>
</dbReference>
<evidence type="ECO:0000256" key="5">
    <source>
        <dbReference type="ARBA" id="ARBA00023136"/>
    </source>
</evidence>
<evidence type="ECO:0000313" key="9">
    <source>
        <dbReference type="EMBL" id="KAJ3645503.1"/>
    </source>
</evidence>
<evidence type="ECO:0000256" key="4">
    <source>
        <dbReference type="ARBA" id="ARBA00022989"/>
    </source>
</evidence>
<accession>A0AA38M717</accession>
<gene>
    <name evidence="9" type="ORF">Zmor_023153</name>
</gene>
<keyword evidence="10" id="KW-1185">Reference proteome</keyword>
<keyword evidence="4 8" id="KW-1133">Transmembrane helix</keyword>
<protein>
    <submittedName>
        <fullName evidence="9">Uncharacterized protein</fullName>
    </submittedName>
</protein>
<keyword evidence="7" id="KW-0325">Glycoprotein</keyword>
<proteinExistence type="predicted"/>
<evidence type="ECO:0000256" key="2">
    <source>
        <dbReference type="ARBA" id="ARBA00022475"/>
    </source>
</evidence>
<reference evidence="9" key="1">
    <citation type="journal article" date="2023" name="G3 (Bethesda)">
        <title>Whole genome assemblies of Zophobas morio and Tenebrio molitor.</title>
        <authorList>
            <person name="Kaur S."/>
            <person name="Stinson S.A."/>
            <person name="diCenzo G.C."/>
        </authorList>
    </citation>
    <scope>NUCLEOTIDE SEQUENCE</scope>
    <source>
        <strain evidence="9">QUZm001</strain>
    </source>
</reference>
<name>A0AA38M717_9CUCU</name>
<keyword evidence="3 8" id="KW-0812">Transmembrane</keyword>
<comment type="caution">
    <text evidence="9">The sequence shown here is derived from an EMBL/GenBank/DDBJ whole genome shotgun (WGS) entry which is preliminary data.</text>
</comment>
<keyword evidence="2" id="KW-1003">Cell membrane</keyword>
<evidence type="ECO:0000256" key="7">
    <source>
        <dbReference type="ARBA" id="ARBA00023180"/>
    </source>
</evidence>
<dbReference type="Proteomes" id="UP001168821">
    <property type="component" value="Unassembled WGS sequence"/>
</dbReference>